<evidence type="ECO:0000313" key="2">
    <source>
        <dbReference type="EMBL" id="PIS14968.1"/>
    </source>
</evidence>
<protein>
    <submittedName>
        <fullName evidence="2">Uncharacterized protein</fullName>
    </submittedName>
</protein>
<accession>A0A2H0WSQ2</accession>
<dbReference type="EMBL" id="PEZH01000049">
    <property type="protein sequence ID" value="PIS14968.1"/>
    <property type="molecule type" value="Genomic_DNA"/>
</dbReference>
<dbReference type="GO" id="GO:0009143">
    <property type="term" value="P:nucleoside triphosphate catabolic process"/>
    <property type="evidence" value="ECO:0007669"/>
    <property type="project" value="InterPro"/>
</dbReference>
<dbReference type="AlphaFoldDB" id="A0A2H0WSQ2"/>
<dbReference type="InterPro" id="IPR002637">
    <property type="entry name" value="RdgB/HAM1"/>
</dbReference>
<keyword evidence="1" id="KW-0378">Hydrolase</keyword>
<dbReference type="InterPro" id="IPR029001">
    <property type="entry name" value="ITPase-like_fam"/>
</dbReference>
<dbReference type="Pfam" id="PF01725">
    <property type="entry name" value="Ham1p_like"/>
    <property type="match status" value="1"/>
</dbReference>
<dbReference type="SUPFAM" id="SSF52972">
    <property type="entry name" value="ITPase-like"/>
    <property type="match status" value="1"/>
</dbReference>
<name>A0A2H0WSQ2_9BACT</name>
<organism evidence="2 3">
    <name type="scientific">Candidatus Shapirobacteria bacterium CG09_land_8_20_14_0_10_38_17</name>
    <dbReference type="NCBI Taxonomy" id="1974884"/>
    <lineage>
        <taxon>Bacteria</taxon>
        <taxon>Candidatus Shapironibacteriota</taxon>
    </lineage>
</organism>
<evidence type="ECO:0000313" key="3">
    <source>
        <dbReference type="Proteomes" id="UP000231282"/>
    </source>
</evidence>
<gene>
    <name evidence="2" type="ORF">COT63_02405</name>
</gene>
<dbReference type="GO" id="GO:0047429">
    <property type="term" value="F:nucleoside triphosphate diphosphatase activity"/>
    <property type="evidence" value="ECO:0007669"/>
    <property type="project" value="InterPro"/>
</dbReference>
<dbReference type="Gene3D" id="3.90.950.10">
    <property type="match status" value="1"/>
</dbReference>
<dbReference type="Proteomes" id="UP000231282">
    <property type="component" value="Unassembled WGS sequence"/>
</dbReference>
<reference evidence="3" key="1">
    <citation type="submission" date="2017-09" db="EMBL/GenBank/DDBJ databases">
        <title>Depth-based differentiation of microbial function through sediment-hosted aquifers and enrichment of novel symbionts in the deep terrestrial subsurface.</title>
        <authorList>
            <person name="Probst A.J."/>
            <person name="Ladd B."/>
            <person name="Jarett J.K."/>
            <person name="Geller-Mcgrath D.E."/>
            <person name="Sieber C.M.K."/>
            <person name="Emerson J.B."/>
            <person name="Anantharaman K."/>
            <person name="Thomas B.C."/>
            <person name="Malmstrom R."/>
            <person name="Stieglmeier M."/>
            <person name="Klingl A."/>
            <person name="Woyke T."/>
            <person name="Ryan C.M."/>
            <person name="Banfield J.F."/>
        </authorList>
    </citation>
    <scope>NUCLEOTIDE SEQUENCE [LARGE SCALE GENOMIC DNA]</scope>
</reference>
<proteinExistence type="predicted"/>
<evidence type="ECO:0000256" key="1">
    <source>
        <dbReference type="ARBA" id="ARBA00022801"/>
    </source>
</evidence>
<comment type="caution">
    <text evidence="2">The sequence shown here is derived from an EMBL/GenBank/DDBJ whole genome shotgun (WGS) entry which is preliminary data.</text>
</comment>
<sequence length="170" mass="19901">MDFTYLEIKNAEKKAREISKLTDWYVLASDGGVDIPGLGRKWDILRNQRIVGENKTDIEKAERLLSLMKGLKGEKRKAIYRLALALAKNGNLIWSIEQIIDKGYITEKLPDRAIPEYRWMGHLWYYPQYQRVFNKLNEKEKEKTRKQAVEITKNLRIAIKKIYLSEGVAS</sequence>